<sequence length="91" mass="10713">MANIEFEIVKHISVLSESPKGWKKELNLISWNKLEPKYDIREWCPDLEKMGKGLTFTEEESKELGKVLNFNRQQEVALENVDFLLFCIIKI</sequence>
<keyword evidence="3" id="KW-1185">Reference proteome</keyword>
<name>A0A1H9Q1F8_9BACI</name>
<reference evidence="3" key="1">
    <citation type="submission" date="2016-10" db="EMBL/GenBank/DDBJ databases">
        <authorList>
            <person name="Varghese N."/>
            <person name="Submissions S."/>
        </authorList>
    </citation>
    <scope>NUCLEOTIDE SEQUENCE [LARGE SCALE GENOMIC DNA]</scope>
    <source>
        <strain evidence="3">S9</strain>
    </source>
</reference>
<dbReference type="Gene3D" id="2.30.31.70">
    <property type="match status" value="1"/>
</dbReference>
<dbReference type="RefSeq" id="WP_093047359.1">
    <property type="nucleotide sequence ID" value="NZ_FOGT01000002.1"/>
</dbReference>
<feature type="domain" description="Transcriptional coactivator p15 (PC4) C-terminal" evidence="1">
    <location>
        <begin position="19"/>
        <end position="64"/>
    </location>
</feature>
<dbReference type="EMBL" id="FOGT01000002">
    <property type="protein sequence ID" value="SER54426.1"/>
    <property type="molecule type" value="Genomic_DNA"/>
</dbReference>
<dbReference type="GO" id="GO:0006355">
    <property type="term" value="P:regulation of DNA-templated transcription"/>
    <property type="evidence" value="ECO:0007669"/>
    <property type="project" value="InterPro"/>
</dbReference>
<gene>
    <name evidence="2" type="ORF">SAMN05518684_1029</name>
</gene>
<dbReference type="AlphaFoldDB" id="A0A1H9Q1F8"/>
<protein>
    <recommendedName>
        <fullName evidence="1">Transcriptional coactivator p15 (PC4) C-terminal domain-containing protein</fullName>
    </recommendedName>
</protein>
<evidence type="ECO:0000313" key="2">
    <source>
        <dbReference type="EMBL" id="SER54426.1"/>
    </source>
</evidence>
<accession>A0A1H9Q1F8</accession>
<dbReference type="OrthoDB" id="7067273at2"/>
<dbReference type="Proteomes" id="UP000198571">
    <property type="component" value="Unassembled WGS sequence"/>
</dbReference>
<evidence type="ECO:0000313" key="3">
    <source>
        <dbReference type="Proteomes" id="UP000198571"/>
    </source>
</evidence>
<proteinExistence type="predicted"/>
<evidence type="ECO:0000259" key="1">
    <source>
        <dbReference type="Pfam" id="PF02229"/>
    </source>
</evidence>
<dbReference type="STRING" id="1601833.SAMN05518684_1029"/>
<dbReference type="GO" id="GO:0003677">
    <property type="term" value="F:DNA binding"/>
    <property type="evidence" value="ECO:0007669"/>
    <property type="project" value="InterPro"/>
</dbReference>
<dbReference type="Pfam" id="PF02229">
    <property type="entry name" value="PC4"/>
    <property type="match status" value="1"/>
</dbReference>
<dbReference type="InterPro" id="IPR003173">
    <property type="entry name" value="PC4_C"/>
</dbReference>
<organism evidence="2 3">
    <name type="scientific">Salipaludibacillus aurantiacus</name>
    <dbReference type="NCBI Taxonomy" id="1601833"/>
    <lineage>
        <taxon>Bacteria</taxon>
        <taxon>Bacillati</taxon>
        <taxon>Bacillota</taxon>
        <taxon>Bacilli</taxon>
        <taxon>Bacillales</taxon>
        <taxon>Bacillaceae</taxon>
    </lineage>
</organism>